<keyword evidence="2" id="KW-1133">Transmembrane helix</keyword>
<dbReference type="Pfam" id="PF24686">
    <property type="entry name" value="FLQE3_permease"/>
    <property type="match status" value="1"/>
</dbReference>
<feature type="transmembrane region" description="Helical" evidence="2">
    <location>
        <begin position="12"/>
        <end position="29"/>
    </location>
</feature>
<dbReference type="AlphaFoldDB" id="M0MV23"/>
<dbReference type="EMBL" id="AOME01000079">
    <property type="protein sequence ID" value="EMA49178.1"/>
    <property type="molecule type" value="Genomic_DNA"/>
</dbReference>
<feature type="transmembrane region" description="Helical" evidence="2">
    <location>
        <begin position="383"/>
        <end position="406"/>
    </location>
</feature>
<keyword evidence="2" id="KW-0812">Transmembrane</keyword>
<dbReference type="PATRIC" id="fig|1227456.3.peg.3655"/>
<feature type="compositionally biased region" description="Basic and acidic residues" evidence="1">
    <location>
        <begin position="235"/>
        <end position="245"/>
    </location>
</feature>
<accession>M0MV23</accession>
<reference evidence="3 4" key="1">
    <citation type="journal article" date="2014" name="PLoS Genet.">
        <title>Phylogenetically driven sequencing of extremely halophilic archaea reveals strategies for static and dynamic osmo-response.</title>
        <authorList>
            <person name="Becker E.A."/>
            <person name="Seitzer P.M."/>
            <person name="Tritt A."/>
            <person name="Larsen D."/>
            <person name="Krusor M."/>
            <person name="Yao A.I."/>
            <person name="Wu D."/>
            <person name="Madern D."/>
            <person name="Eisen J.A."/>
            <person name="Darling A.E."/>
            <person name="Facciotti M.T."/>
        </authorList>
    </citation>
    <scope>NUCLEOTIDE SEQUENCE [LARGE SCALE GENOMIC DNA]</scope>
    <source>
        <strain evidence="3 4">DSM 8989</strain>
    </source>
</reference>
<feature type="transmembrane region" description="Helical" evidence="2">
    <location>
        <begin position="111"/>
        <end position="136"/>
    </location>
</feature>
<feature type="transmembrane region" description="Helical" evidence="2">
    <location>
        <begin position="351"/>
        <end position="377"/>
    </location>
</feature>
<feature type="transmembrane region" description="Helical" evidence="2">
    <location>
        <begin position="418"/>
        <end position="441"/>
    </location>
</feature>
<dbReference type="STRING" id="1227456.C450_17983"/>
<feature type="region of interest" description="Disordered" evidence="1">
    <location>
        <begin position="228"/>
        <end position="249"/>
    </location>
</feature>
<feature type="transmembrane region" description="Helical" evidence="2">
    <location>
        <begin position="271"/>
        <end position="293"/>
    </location>
</feature>
<protein>
    <submittedName>
        <fullName evidence="3">Putative ABC transporter</fullName>
    </submittedName>
</protein>
<keyword evidence="2" id="KW-0472">Membrane</keyword>
<organism evidence="3 4">
    <name type="scientific">Halococcus salifodinae DSM 8989</name>
    <dbReference type="NCBI Taxonomy" id="1227456"/>
    <lineage>
        <taxon>Archaea</taxon>
        <taxon>Methanobacteriati</taxon>
        <taxon>Methanobacteriota</taxon>
        <taxon>Stenosarchaea group</taxon>
        <taxon>Halobacteria</taxon>
        <taxon>Halobacteriales</taxon>
        <taxon>Halococcaceae</taxon>
        <taxon>Halococcus</taxon>
    </lineage>
</organism>
<evidence type="ECO:0000313" key="3">
    <source>
        <dbReference type="EMBL" id="EMA49178.1"/>
    </source>
</evidence>
<gene>
    <name evidence="3" type="ORF">C450_17983</name>
</gene>
<evidence type="ECO:0000313" key="4">
    <source>
        <dbReference type="Proteomes" id="UP000011625"/>
    </source>
</evidence>
<sequence length="490" mass="51749">MLAWDVRLQRRYGFYAVYAVLTVVFVLGLRAVGPGLRTDAAVLLIVTDPTVLGFYFIASIVLFEKEEGVLDALTVSPLGDRGYLVSKVISLSLLAVVAATSVAVFGHGSPWGLAILVVGVALSASLFVLVGFVAVARFDSINEYFISAVGWGTILFLPLFGYVGVLDTQLFYVLPVQPTLVLVTGGFEPLAAWEVAYGTGYLLVGNAVAYVWARRAFRRHVVRGGDPGDQFGRGEVPRSRERSDRSGLASRSPAVGLALADLRNWVRDPMLSIAAVGPLVLSVIIRFGTPIVADMAAPVLELSPYYPVVAGSMAAFGPAIYGFVVGMFVLEDREQGVLAAYRVSPLSARGYLLYRGGTAYVLSLLATLPALAVIGLVPVSPAVLIGTAAVSVLGGPVLALGFGTLASNTIEGLAISKLVNVLVLGPAVVIAVVPEPLQFVAGALPTYWPVKAFVAGTSSEPIWPLYLFVGGVSHLLVLAWLGRTFARRAD</sequence>
<feature type="transmembrane region" description="Helical" evidence="2">
    <location>
        <begin position="84"/>
        <end position="105"/>
    </location>
</feature>
<dbReference type="Proteomes" id="UP000011625">
    <property type="component" value="Unassembled WGS sequence"/>
</dbReference>
<keyword evidence="4" id="KW-1185">Reference proteome</keyword>
<feature type="transmembrane region" description="Helical" evidence="2">
    <location>
        <begin position="305"/>
        <end position="330"/>
    </location>
</feature>
<feature type="transmembrane region" description="Helical" evidence="2">
    <location>
        <begin position="41"/>
        <end position="63"/>
    </location>
</feature>
<feature type="transmembrane region" description="Helical" evidence="2">
    <location>
        <begin position="148"/>
        <end position="175"/>
    </location>
</feature>
<comment type="caution">
    <text evidence="3">The sequence shown here is derived from an EMBL/GenBank/DDBJ whole genome shotgun (WGS) entry which is preliminary data.</text>
</comment>
<proteinExistence type="predicted"/>
<feature type="transmembrane region" description="Helical" evidence="2">
    <location>
        <begin position="195"/>
        <end position="213"/>
    </location>
</feature>
<feature type="transmembrane region" description="Helical" evidence="2">
    <location>
        <begin position="461"/>
        <end position="481"/>
    </location>
</feature>
<name>M0MV23_9EURY</name>
<evidence type="ECO:0000256" key="2">
    <source>
        <dbReference type="SAM" id="Phobius"/>
    </source>
</evidence>
<evidence type="ECO:0000256" key="1">
    <source>
        <dbReference type="SAM" id="MobiDB-lite"/>
    </source>
</evidence>
<dbReference type="InterPro" id="IPR056926">
    <property type="entry name" value="FLQE3_permease"/>
</dbReference>